<feature type="compositionally biased region" description="Acidic residues" evidence="1">
    <location>
        <begin position="972"/>
        <end position="1002"/>
    </location>
</feature>
<sequence length="1982" mass="224648">MQKKPVSKLPQTGKKAPAKGAAKPAAKEPRKASPKPPPKLDSPGAMTRDWVELQKDVLICPGSYCQGHKRFKGHNQQSSAVCIVACAYAGLRKMNTWTKGVVDEILDIGTALYLKSRQISDNRCLTYVEPPEVYKYFFIDNVKVSMRIGVDLVTARVPRDSTMLNQIENLLSKFFANNTSGIFACQQTYLAIWKFDKYYFIFDPTEHNLQGGKWDGVLGMGFCYSMRFRSIKHLADIILKNCPLKPINKFTIYPCRVEKHVVVNTTPPETIESQTPLPPEAPKPLKKSRLTRSPPPTIKSKVSKTEQKKEAAAQGDQGPQGTMQPKKSVSKSMIPPERPRLKSVTNFVELLMNRVGILRASTHNKDPKFTRYLGAQSLGDAVAALTMLRQHKSKHWIRTILDEVLKLGEVIHHDSKDLPAGQVPTKITLNEKNYSPKIEKISAMGRLESSDDKILNLEQALRDVLIDSDCCILMGPSIIAIWKEDNRYYMFDPEERDTTGRTSLPEQPGVACVTWFSQLNDLVTLYMHNTPKAYHKDRFIVRKVVIKDYIQMAEDWYNFRALTFNKWILRGNFSQQDRRFSPESRNAQCTANATMALTYKELKQEQDWDNSTVDDVLISGDEFYRGCVQTLQECGKFKHKYLMVDELNRNFDVLNKRVNLEIDDCLVNGVINAKSDTGIPNLKRGFEEFFLESEAGIVTANLQSMAVWRRDETYYYYDSHSRNEKGVVCGFGTACILRLVNIDDLANAMMTNLGPDRQNFYNISRVVVRLIDLTDEGVVKPPLHFYEALNDLVAILRSNTNEKDKKFNINSGKQTVPMCLAALAFNSLSPSFDWSKDDLDEILTIGDKLYVESMEANYNEELSEEMNVDDISTVNVKKDLKIGSNKFELEIEEVSSGNLEENLKEGIESLNERVASEGNEVFQSIIESQYMTVSMWRDDNLFYLFDPRPRDERGQVYGKDDWSAKMVFDEEGYEEEGEAADNEADEAKEDEDKWQDDDDDRDEMAGGDNLGEYQSEQVMETNYETKGDDDTDGNKSDDEDDNFDDDEQEGEEEAPPSPLEKKGSTFWRLKEEEGKACVMRFSQVDDLIKHLLENSPPNRRQEIDYSLKMVKVANTPVLHEIFDPEVEDPRDEFAGDWNEFKEVDYGKWILRSVRNLNDELFPEVNRGKQEIPMCMVALAFASLYALSKFTQPVVDSILAYGDRLYTLACKMRAKELKENKDLGLSDEEIEAILKSVEFRIMDYPKNICMGEKLVKWEAKMEVILGDTTSKEPEAIPNIPSGLTTFFEEHKFGILVCREYPVAVWKLEDIFYMFDPHPTGPSGIKSPVGVACISRFKEVEDLVTIYQGNLPKYGNNFFEIHSFRFTKEPCVRERHPEEKEEKAPKLGGFSPVTAGKNILRGEVKLDCTKYDRGVHIHSAAIAFVALALSLNKEPDTWTKIIINEILTVGEELYNDTIDKLGTKFNPWADKLDICRVNTDFMIGRLKVNTAIRFTEQRGIVDVKNSKTPNLRQGLERFFEENSHGILLVDKLILPIWEQMKDKEVNIYIFDPNSRGATGLPSQGGMACAMKFCNAKVAADHIMSCLMDVDKTKTEFAIIPVEIVVGTTRTKRKVCKLLTTKPVVVMEPPKPTPTLKRTLPCPCKPAAVPRASKLETKTKFKGSTMTRPPPSPMVTPRGAPKGTTTLATTSKGATSTLRTTKAPSTLNRSTLKTPTPAKSTVVKTTTTTMTTTLKKPLAMSTKPVTCPDKAMILEEKRTLRKIAEEERAREEAKRCALLGRNAIYEINNNEAIVRGLRAIVKDRELPVNVVAFVFMKVATDLAKWTYKQIELVLETGYQLYVDSFNAYKPPTTKLTLQHLLRRVLLKGSEVKVEIKKPIPAGLFKKESIFTTLTNFFTITNFCMLSYCDCLVSIYFKSGYYYLFDPYSRDLNGNKADKGAAMLMRFGDLQVLADKLVANLQNPEDPPMHYALLVVAIQSVEPIAQ</sequence>
<feature type="region of interest" description="Disordered" evidence="1">
    <location>
        <begin position="1"/>
        <end position="45"/>
    </location>
</feature>
<feature type="compositionally biased region" description="Low complexity" evidence="1">
    <location>
        <begin position="14"/>
        <end position="24"/>
    </location>
</feature>
<protein>
    <submittedName>
        <fullName evidence="2">Uncharacterized protein</fullName>
    </submittedName>
</protein>
<accession>A0A8J6LM93</accession>
<feature type="region of interest" description="Disordered" evidence="1">
    <location>
        <begin position="972"/>
        <end position="1064"/>
    </location>
</feature>
<proteinExistence type="predicted"/>
<dbReference type="InterPro" id="IPR038765">
    <property type="entry name" value="Papain-like_cys_pep_sf"/>
</dbReference>
<evidence type="ECO:0000256" key="1">
    <source>
        <dbReference type="SAM" id="MobiDB-lite"/>
    </source>
</evidence>
<dbReference type="SUPFAM" id="SSF54001">
    <property type="entry name" value="Cysteine proteinases"/>
    <property type="match status" value="1"/>
</dbReference>
<comment type="caution">
    <text evidence="2">The sequence shown here is derived from an EMBL/GenBank/DDBJ whole genome shotgun (WGS) entry which is preliminary data.</text>
</comment>
<feature type="compositionally biased region" description="Acidic residues" evidence="1">
    <location>
        <begin position="1037"/>
        <end position="1054"/>
    </location>
</feature>
<feature type="compositionally biased region" description="Basic and acidic residues" evidence="1">
    <location>
        <begin position="1023"/>
        <end position="1036"/>
    </location>
</feature>
<dbReference type="EMBL" id="JABDTM020018632">
    <property type="protein sequence ID" value="KAH0817911.1"/>
    <property type="molecule type" value="Genomic_DNA"/>
</dbReference>
<evidence type="ECO:0000313" key="3">
    <source>
        <dbReference type="Proteomes" id="UP000719412"/>
    </source>
</evidence>
<organism evidence="2 3">
    <name type="scientific">Tenebrio molitor</name>
    <name type="common">Yellow mealworm beetle</name>
    <dbReference type="NCBI Taxonomy" id="7067"/>
    <lineage>
        <taxon>Eukaryota</taxon>
        <taxon>Metazoa</taxon>
        <taxon>Ecdysozoa</taxon>
        <taxon>Arthropoda</taxon>
        <taxon>Hexapoda</taxon>
        <taxon>Insecta</taxon>
        <taxon>Pterygota</taxon>
        <taxon>Neoptera</taxon>
        <taxon>Endopterygota</taxon>
        <taxon>Coleoptera</taxon>
        <taxon>Polyphaga</taxon>
        <taxon>Cucujiformia</taxon>
        <taxon>Tenebrionidae</taxon>
        <taxon>Tenebrio</taxon>
    </lineage>
</organism>
<feature type="region of interest" description="Disordered" evidence="1">
    <location>
        <begin position="1657"/>
        <end position="1696"/>
    </location>
</feature>
<evidence type="ECO:0000313" key="2">
    <source>
        <dbReference type="EMBL" id="KAH0817911.1"/>
    </source>
</evidence>
<gene>
    <name evidence="2" type="ORF">GEV33_004881</name>
</gene>
<dbReference type="Proteomes" id="UP000719412">
    <property type="component" value="Unassembled WGS sequence"/>
</dbReference>
<feature type="compositionally biased region" description="Low complexity" evidence="1">
    <location>
        <begin position="1679"/>
        <end position="1695"/>
    </location>
</feature>
<feature type="compositionally biased region" description="Polar residues" evidence="1">
    <location>
        <begin position="1012"/>
        <end position="1022"/>
    </location>
</feature>
<name>A0A8J6LM93_TENMO</name>
<reference evidence="2" key="1">
    <citation type="journal article" date="2020" name="J Insects Food Feed">
        <title>The yellow mealworm (Tenebrio molitor) genome: a resource for the emerging insects as food and feed industry.</title>
        <authorList>
            <person name="Eriksson T."/>
            <person name="Andere A."/>
            <person name="Kelstrup H."/>
            <person name="Emery V."/>
            <person name="Picard C."/>
        </authorList>
    </citation>
    <scope>NUCLEOTIDE SEQUENCE</scope>
    <source>
        <strain evidence="2">Stoneville</strain>
        <tissue evidence="2">Whole head</tissue>
    </source>
</reference>
<feature type="compositionally biased region" description="Polar residues" evidence="1">
    <location>
        <begin position="317"/>
        <end position="331"/>
    </location>
</feature>
<dbReference type="PANTHER" id="PTHR40552:SF6">
    <property type="entry name" value="FI09606P-RELATED"/>
    <property type="match status" value="1"/>
</dbReference>
<reference evidence="2" key="2">
    <citation type="submission" date="2021-08" db="EMBL/GenBank/DDBJ databases">
        <authorList>
            <person name="Eriksson T."/>
        </authorList>
    </citation>
    <scope>NUCLEOTIDE SEQUENCE</scope>
    <source>
        <strain evidence="2">Stoneville</strain>
        <tissue evidence="2">Whole head</tissue>
    </source>
</reference>
<feature type="region of interest" description="Disordered" evidence="1">
    <location>
        <begin position="268"/>
        <end position="337"/>
    </location>
</feature>
<dbReference type="PANTHER" id="PTHR40552">
    <property type="entry name" value="AT05186P-RELATED"/>
    <property type="match status" value="1"/>
</dbReference>
<keyword evidence="3" id="KW-1185">Reference proteome</keyword>
<dbReference type="Gene3D" id="3.90.70.120">
    <property type="match status" value="7"/>
</dbReference>